<evidence type="ECO:0000256" key="4">
    <source>
        <dbReference type="SAM" id="MobiDB-lite"/>
    </source>
</evidence>
<organism evidence="7 8">
    <name type="scientific">Ficus carica</name>
    <name type="common">Common fig</name>
    <dbReference type="NCBI Taxonomy" id="3494"/>
    <lineage>
        <taxon>Eukaryota</taxon>
        <taxon>Viridiplantae</taxon>
        <taxon>Streptophyta</taxon>
        <taxon>Embryophyta</taxon>
        <taxon>Tracheophyta</taxon>
        <taxon>Spermatophyta</taxon>
        <taxon>Magnoliopsida</taxon>
        <taxon>eudicotyledons</taxon>
        <taxon>Gunneridae</taxon>
        <taxon>Pentapetalae</taxon>
        <taxon>rosids</taxon>
        <taxon>fabids</taxon>
        <taxon>Rosales</taxon>
        <taxon>Moraceae</taxon>
        <taxon>Ficeae</taxon>
        <taxon>Ficus</taxon>
    </lineage>
</organism>
<dbReference type="PANTHER" id="PTHR46158">
    <property type="entry name" value="OS02G0165000 PROTEIN"/>
    <property type="match status" value="1"/>
</dbReference>
<sequence length="415" mass="45571">MPTTAASPPPKRVNFSPMPSPSFGRISRSPGPSLSKTKSPNIRNLLPKLSFKNRNSNSEIQKAVLLALEGSPAERQEKTMLSRTLSFTKLFTPRFKNNSTSSLPVTPVAHSNPESIHGGLTNTLHFSKGGAQLPIHRSHSVPVLSKEGSIYLRGAFRVIPTTPRAAEKTVMTTCNTPPEDVSDESVDGGEDILEEEAVCRICFVELGEGGDTLKMECSCKGELALAHQECAIKWFSIKGNKTCDVCKQDVQNLPVTLLRIPNSQTINLRGSRSLQAEATQVWQDVPVLVIVSMLAYFCFLEQLLLHMQGVLSVLLATFTGFGVTMCGNSILVEVLKWKRRWHARRNQRRDSQEVTEPDQQPANPEQMQTNPQPLNPQPLNPQPHENGSITGVSSTGKKLLDFGGLGTKLYAHLFA</sequence>
<evidence type="ECO:0000313" key="7">
    <source>
        <dbReference type="EMBL" id="GMN39123.1"/>
    </source>
</evidence>
<keyword evidence="1" id="KW-0479">Metal-binding</keyword>
<keyword evidence="2" id="KW-0863">Zinc-finger</keyword>
<dbReference type="Gene3D" id="3.30.40.10">
    <property type="entry name" value="Zinc/RING finger domain, C3HC4 (zinc finger)"/>
    <property type="match status" value="1"/>
</dbReference>
<dbReference type="PANTHER" id="PTHR46158:SF10">
    <property type="entry name" value="RING-CH-TYPE DOMAIN-CONTAINING PROTEIN"/>
    <property type="match status" value="1"/>
</dbReference>
<dbReference type="Proteomes" id="UP001187192">
    <property type="component" value="Unassembled WGS sequence"/>
</dbReference>
<name>A0AA87ZMW8_FICCA</name>
<feature type="region of interest" description="Disordered" evidence="4">
    <location>
        <begin position="1"/>
        <end position="41"/>
    </location>
</feature>
<dbReference type="InterPro" id="IPR013083">
    <property type="entry name" value="Znf_RING/FYVE/PHD"/>
</dbReference>
<evidence type="ECO:0000256" key="5">
    <source>
        <dbReference type="SAM" id="Phobius"/>
    </source>
</evidence>
<keyword evidence="8" id="KW-1185">Reference proteome</keyword>
<proteinExistence type="predicted"/>
<comment type="caution">
    <text evidence="7">The sequence shown here is derived from an EMBL/GenBank/DDBJ whole genome shotgun (WGS) entry which is preliminary data.</text>
</comment>
<evidence type="ECO:0000256" key="3">
    <source>
        <dbReference type="ARBA" id="ARBA00022833"/>
    </source>
</evidence>
<dbReference type="SMART" id="SM00744">
    <property type="entry name" value="RINGv"/>
    <property type="match status" value="1"/>
</dbReference>
<dbReference type="GO" id="GO:0008270">
    <property type="term" value="F:zinc ion binding"/>
    <property type="evidence" value="ECO:0007669"/>
    <property type="project" value="UniProtKB-KW"/>
</dbReference>
<dbReference type="Pfam" id="PF12906">
    <property type="entry name" value="RINGv"/>
    <property type="match status" value="1"/>
</dbReference>
<dbReference type="AlphaFoldDB" id="A0AA87ZMW8"/>
<gene>
    <name evidence="7" type="ORF">TIFTF001_008356</name>
</gene>
<keyword evidence="5" id="KW-0812">Transmembrane</keyword>
<evidence type="ECO:0000313" key="8">
    <source>
        <dbReference type="Proteomes" id="UP001187192"/>
    </source>
</evidence>
<protein>
    <recommendedName>
        <fullName evidence="6">RING-CH-type domain-containing protein</fullName>
    </recommendedName>
</protein>
<dbReference type="SUPFAM" id="SSF57850">
    <property type="entry name" value="RING/U-box"/>
    <property type="match status" value="1"/>
</dbReference>
<feature type="compositionally biased region" description="Polar residues" evidence="4">
    <location>
        <begin position="357"/>
        <end position="369"/>
    </location>
</feature>
<dbReference type="PROSITE" id="PS51292">
    <property type="entry name" value="ZF_RING_CH"/>
    <property type="match status" value="1"/>
</dbReference>
<evidence type="ECO:0000256" key="1">
    <source>
        <dbReference type="ARBA" id="ARBA00022723"/>
    </source>
</evidence>
<feature type="compositionally biased region" description="Polar residues" evidence="4">
    <location>
        <begin position="30"/>
        <end position="41"/>
    </location>
</feature>
<dbReference type="InterPro" id="IPR011016">
    <property type="entry name" value="Znf_RING-CH"/>
</dbReference>
<dbReference type="EMBL" id="BTGU01000009">
    <property type="protein sequence ID" value="GMN39123.1"/>
    <property type="molecule type" value="Genomic_DNA"/>
</dbReference>
<evidence type="ECO:0000259" key="6">
    <source>
        <dbReference type="PROSITE" id="PS51292"/>
    </source>
</evidence>
<keyword evidence="3" id="KW-0862">Zinc</keyword>
<feature type="region of interest" description="Disordered" evidence="4">
    <location>
        <begin position="345"/>
        <end position="392"/>
    </location>
</feature>
<keyword evidence="5" id="KW-1133">Transmembrane helix</keyword>
<keyword evidence="5" id="KW-0472">Membrane</keyword>
<accession>A0AA87ZMW8</accession>
<feature type="transmembrane region" description="Helical" evidence="5">
    <location>
        <begin position="311"/>
        <end position="335"/>
    </location>
</feature>
<dbReference type="CDD" id="cd16495">
    <property type="entry name" value="RING_CH-C4HC3_MARCH"/>
    <property type="match status" value="1"/>
</dbReference>
<feature type="domain" description="RING-CH-type" evidence="6">
    <location>
        <begin position="191"/>
        <end position="253"/>
    </location>
</feature>
<evidence type="ECO:0000256" key="2">
    <source>
        <dbReference type="ARBA" id="ARBA00022771"/>
    </source>
</evidence>
<reference evidence="7" key="1">
    <citation type="submission" date="2023-07" db="EMBL/GenBank/DDBJ databases">
        <title>draft genome sequence of fig (Ficus carica).</title>
        <authorList>
            <person name="Takahashi T."/>
            <person name="Nishimura K."/>
        </authorList>
    </citation>
    <scope>NUCLEOTIDE SEQUENCE</scope>
</reference>